<dbReference type="Pfam" id="PF12697">
    <property type="entry name" value="Abhydrolase_6"/>
    <property type="match status" value="1"/>
</dbReference>
<evidence type="ECO:0000259" key="1">
    <source>
        <dbReference type="Pfam" id="PF12697"/>
    </source>
</evidence>
<name>A0ABY6PKZ8_9ACTN</name>
<dbReference type="GO" id="GO:0016787">
    <property type="term" value="F:hydrolase activity"/>
    <property type="evidence" value="ECO:0007669"/>
    <property type="project" value="UniProtKB-KW"/>
</dbReference>
<proteinExistence type="predicted"/>
<evidence type="ECO:0000313" key="2">
    <source>
        <dbReference type="EMBL" id="UZK52855.1"/>
    </source>
</evidence>
<sequence>MSRTVDKVVSADGTAIAFEKQGTGPAVVLVGGALMTRGASAELAALLAERFTVITYDRRGRGDSGDAPAYEVRREIEDIDALIEGPGGGSAMLFGMSSGAVLALEATARGSAVPRLALYEPPFITDGSRSPLPADYVAHLTELTGRQAYGDAVAYFMTAAVGVPGEVVAGMRQAPFWADMEAVAHTLSYDGRIMGDTMSGRPLPVERWASVTVPVLVGSGDLGDPHMLTGARELAATGDNFTLRVFPGEEHNIAAQTLAPALADFFGGEQAR</sequence>
<organism evidence="2 3">
    <name type="scientific">Streptomyces drozdowiczii</name>
    <dbReference type="NCBI Taxonomy" id="202862"/>
    <lineage>
        <taxon>Bacteria</taxon>
        <taxon>Bacillati</taxon>
        <taxon>Actinomycetota</taxon>
        <taxon>Actinomycetes</taxon>
        <taxon>Kitasatosporales</taxon>
        <taxon>Streptomycetaceae</taxon>
        <taxon>Streptomyces</taxon>
    </lineage>
</organism>
<dbReference type="PANTHER" id="PTHR43433:SF5">
    <property type="entry name" value="AB HYDROLASE-1 DOMAIN-CONTAINING PROTEIN"/>
    <property type="match status" value="1"/>
</dbReference>
<protein>
    <submittedName>
        <fullName evidence="2">Alpha/beta hydrolase</fullName>
    </submittedName>
</protein>
<gene>
    <name evidence="2" type="ORF">NEH16_00865</name>
</gene>
<evidence type="ECO:0000313" key="3">
    <source>
        <dbReference type="Proteomes" id="UP001164963"/>
    </source>
</evidence>
<dbReference type="InterPro" id="IPR000073">
    <property type="entry name" value="AB_hydrolase_1"/>
</dbReference>
<accession>A0ABY6PKZ8</accession>
<dbReference type="EMBL" id="CP098740">
    <property type="protein sequence ID" value="UZK52855.1"/>
    <property type="molecule type" value="Genomic_DNA"/>
</dbReference>
<reference evidence="2" key="1">
    <citation type="journal article" date="2022" name="Front. Microbiol.">
        <title>Mirubactin C rescues the lethal effect of cell wall biosynthesis mutations in Bacillus subtilis.</title>
        <authorList>
            <person name="Kepplinger B."/>
            <person name="Wen X."/>
            <person name="Tyler A.R."/>
            <person name="Kim B.Y."/>
            <person name="Brown J."/>
            <person name="Banks P."/>
            <person name="Dashti Y."/>
            <person name="Mackenzie E.S."/>
            <person name="Wills C."/>
            <person name="Kawai Y."/>
            <person name="Waldron K.J."/>
            <person name="Allenby N.E.E."/>
            <person name="Wu L.J."/>
            <person name="Hall M.J."/>
            <person name="Errington J."/>
        </authorList>
    </citation>
    <scope>NUCLEOTIDE SEQUENCE</scope>
    <source>
        <strain evidence="2">MDA8-470</strain>
    </source>
</reference>
<dbReference type="SUPFAM" id="SSF53474">
    <property type="entry name" value="alpha/beta-Hydrolases"/>
    <property type="match status" value="1"/>
</dbReference>
<dbReference type="Gene3D" id="3.40.50.1820">
    <property type="entry name" value="alpha/beta hydrolase"/>
    <property type="match status" value="1"/>
</dbReference>
<dbReference type="Proteomes" id="UP001164963">
    <property type="component" value="Chromosome"/>
</dbReference>
<dbReference type="PANTHER" id="PTHR43433">
    <property type="entry name" value="HYDROLASE, ALPHA/BETA FOLD FAMILY PROTEIN"/>
    <property type="match status" value="1"/>
</dbReference>
<keyword evidence="2" id="KW-0378">Hydrolase</keyword>
<feature type="domain" description="AB hydrolase-1" evidence="1">
    <location>
        <begin position="27"/>
        <end position="251"/>
    </location>
</feature>
<keyword evidence="3" id="KW-1185">Reference proteome</keyword>
<dbReference type="InterPro" id="IPR050471">
    <property type="entry name" value="AB_hydrolase"/>
</dbReference>
<dbReference type="InterPro" id="IPR029058">
    <property type="entry name" value="AB_hydrolase_fold"/>
</dbReference>
<dbReference type="RefSeq" id="WP_242442127.1">
    <property type="nucleotide sequence ID" value="NZ_CP098740.1"/>
</dbReference>